<dbReference type="Proteomes" id="UP000612899">
    <property type="component" value="Unassembled WGS sequence"/>
</dbReference>
<protein>
    <submittedName>
        <fullName evidence="1">Uncharacterized protein</fullName>
    </submittedName>
</protein>
<reference evidence="1" key="1">
    <citation type="submission" date="2021-01" db="EMBL/GenBank/DDBJ databases">
        <title>Whole genome shotgun sequence of Rhizocola hellebori NBRC 109834.</title>
        <authorList>
            <person name="Komaki H."/>
            <person name="Tamura T."/>
        </authorList>
    </citation>
    <scope>NUCLEOTIDE SEQUENCE</scope>
    <source>
        <strain evidence="1">NBRC 109834</strain>
    </source>
</reference>
<gene>
    <name evidence="1" type="ORF">Rhe02_43660</name>
</gene>
<comment type="caution">
    <text evidence="1">The sequence shown here is derived from an EMBL/GenBank/DDBJ whole genome shotgun (WGS) entry which is preliminary data.</text>
</comment>
<keyword evidence="2" id="KW-1185">Reference proteome</keyword>
<sequence>MYDGWAYSNGAFTRSFDVTGGTATVRISGGVVSLVSSAARDGYTITQEQPQPQRLVLKFLKPGGRYTIVDCHWWEGRPYAEVSFLEP</sequence>
<accession>A0A8J3Q926</accession>
<evidence type="ECO:0000313" key="1">
    <source>
        <dbReference type="EMBL" id="GIH06299.1"/>
    </source>
</evidence>
<dbReference type="EMBL" id="BONY01000026">
    <property type="protein sequence ID" value="GIH06299.1"/>
    <property type="molecule type" value="Genomic_DNA"/>
</dbReference>
<proteinExistence type="predicted"/>
<name>A0A8J3Q926_9ACTN</name>
<organism evidence="1 2">
    <name type="scientific">Rhizocola hellebori</name>
    <dbReference type="NCBI Taxonomy" id="1392758"/>
    <lineage>
        <taxon>Bacteria</taxon>
        <taxon>Bacillati</taxon>
        <taxon>Actinomycetota</taxon>
        <taxon>Actinomycetes</taxon>
        <taxon>Micromonosporales</taxon>
        <taxon>Micromonosporaceae</taxon>
        <taxon>Rhizocola</taxon>
    </lineage>
</organism>
<dbReference type="AlphaFoldDB" id="A0A8J3Q926"/>
<evidence type="ECO:0000313" key="2">
    <source>
        <dbReference type="Proteomes" id="UP000612899"/>
    </source>
</evidence>